<feature type="transmembrane region" description="Helical" evidence="7">
    <location>
        <begin position="212"/>
        <end position="234"/>
    </location>
</feature>
<keyword evidence="8" id="KW-0449">Lipoprotein</keyword>
<dbReference type="EMBL" id="CP006681">
    <property type="protein sequence ID" value="AHI52422.1"/>
    <property type="molecule type" value="Genomic_DNA"/>
</dbReference>
<feature type="transmembrane region" description="Helical" evidence="7">
    <location>
        <begin position="25"/>
        <end position="45"/>
    </location>
</feature>
<dbReference type="PROSITE" id="PS01311">
    <property type="entry name" value="LGT"/>
    <property type="match status" value="1"/>
</dbReference>
<feature type="transmembrane region" description="Helical" evidence="7">
    <location>
        <begin position="57"/>
        <end position="76"/>
    </location>
</feature>
<evidence type="ECO:0000256" key="2">
    <source>
        <dbReference type="ARBA" id="ARBA00022475"/>
    </source>
</evidence>
<keyword evidence="2" id="KW-1003">Cell membrane</keyword>
<evidence type="ECO:0000256" key="7">
    <source>
        <dbReference type="SAM" id="Phobius"/>
    </source>
</evidence>
<evidence type="ECO:0000256" key="6">
    <source>
        <dbReference type="ARBA" id="ARBA00023136"/>
    </source>
</evidence>
<dbReference type="HOGENOM" id="CLU_628384_0_0_14"/>
<dbReference type="GO" id="GO:0042158">
    <property type="term" value="P:lipoprotein biosynthetic process"/>
    <property type="evidence" value="ECO:0007669"/>
    <property type="project" value="InterPro"/>
</dbReference>
<comment type="similarity">
    <text evidence="1">Belongs to the Lgt family.</text>
</comment>
<keyword evidence="5 7" id="KW-1133">Transmembrane helix</keyword>
<dbReference type="PANTHER" id="PTHR30589:SF0">
    <property type="entry name" value="PHOSPHATIDYLGLYCEROL--PROLIPOPROTEIN DIACYLGLYCERYL TRANSFERASE"/>
    <property type="match status" value="1"/>
</dbReference>
<protein>
    <submittedName>
        <fullName evidence="8">Prolipoprotein diacylglyceryl transferase</fullName>
    </submittedName>
</protein>
<proteinExistence type="inferred from homology"/>
<keyword evidence="9" id="KW-1185">Reference proteome</keyword>
<evidence type="ECO:0000313" key="9">
    <source>
        <dbReference type="Proteomes" id="UP000019267"/>
    </source>
</evidence>
<dbReference type="PANTHER" id="PTHR30589">
    <property type="entry name" value="PROLIPOPROTEIN DIACYLGLYCERYL TRANSFERASE"/>
    <property type="match status" value="1"/>
</dbReference>
<dbReference type="Pfam" id="PF01790">
    <property type="entry name" value="LGT"/>
    <property type="match status" value="1"/>
</dbReference>
<keyword evidence="4 7" id="KW-0812">Transmembrane</keyword>
<reference evidence="8 9" key="1">
    <citation type="journal article" date="2014" name="Genome Biol. Evol.">
        <title>Molecular evolution of the substrate utilization strategies and putative virulence factors in mosquito-associated Spiroplasma species.</title>
        <authorList>
            <person name="Chang T.H."/>
            <person name="Lo W.S."/>
            <person name="Ku C."/>
            <person name="Chen L.L."/>
            <person name="Kuo C.H."/>
        </authorList>
    </citation>
    <scope>NUCLEOTIDE SEQUENCE [LARGE SCALE GENOMIC DNA]</scope>
    <source>
        <strain evidence="8">AES-1</strain>
    </source>
</reference>
<gene>
    <name evidence="8" type="primary">lgt2</name>
    <name evidence="8" type="ORF">SCULI_v1c00810</name>
</gene>
<feature type="transmembrane region" description="Helical" evidence="7">
    <location>
        <begin position="103"/>
        <end position="124"/>
    </location>
</feature>
<feature type="transmembrane region" description="Helical" evidence="7">
    <location>
        <begin position="364"/>
        <end position="392"/>
    </location>
</feature>
<dbReference type="KEGG" id="scq:SCULI_v1c00810"/>
<keyword evidence="6 7" id="KW-0472">Membrane</keyword>
<evidence type="ECO:0000313" key="8">
    <source>
        <dbReference type="EMBL" id="AHI52422.1"/>
    </source>
</evidence>
<sequence length="453" mass="51775">MEEWQGSWFSQPSGIWSVDSEWGFIHIYALTMTLGVLVAIAMAAIQFKRKGINTNDLLITAIVAVPMGLFGGSFFGKLNAQGVGSNAGGVGFWGLFAFWEPGMSIHGALLFGAFSGILIVYIIGRKTRVSTYVYMDCILPNILISQAIGRWGNFFNHEIVGKPLGLYNDSSVASWMPAWLRDNLTFRYTGGGPSTLNGVEMINGENYVMTPLFLIESITFLVAWIIIVFIIPGFGRWISKKPWKINSQEFSFSWKYSWKRAFFGQKEEGQQTYFEVWDKAYYKNKNEQSIEAYKQEYKNINEDNYLKRKWKQGVLLEKSNNPEGYTIIKAGVQAGMYFFFWNLIRFSLELVRPIDHLFLNNLPMASYVLVGLTMVFGLGLAILCQFVTPYLFRKPGFLFEKQYFYTEEVIDQIIKTNNPSGDKPKVEKNSIDKKALKEQKAKEKLDKILNKNK</sequence>
<dbReference type="eggNOG" id="COG0682">
    <property type="taxonomic scope" value="Bacteria"/>
</dbReference>
<organism evidence="8 9">
    <name type="scientific">Spiroplasma culicicola AES-1</name>
    <dbReference type="NCBI Taxonomy" id="1276246"/>
    <lineage>
        <taxon>Bacteria</taxon>
        <taxon>Bacillati</taxon>
        <taxon>Mycoplasmatota</taxon>
        <taxon>Mollicutes</taxon>
        <taxon>Entomoplasmatales</taxon>
        <taxon>Spiroplasmataceae</taxon>
        <taxon>Spiroplasma</taxon>
    </lineage>
</organism>
<dbReference type="InterPro" id="IPR001640">
    <property type="entry name" value="Lgt"/>
</dbReference>
<keyword evidence="3 8" id="KW-0808">Transferase</keyword>
<dbReference type="STRING" id="1276246.SCULI_v1c00810"/>
<evidence type="ECO:0000256" key="1">
    <source>
        <dbReference type="ARBA" id="ARBA00007150"/>
    </source>
</evidence>
<accession>W6A600</accession>
<evidence type="ECO:0000256" key="3">
    <source>
        <dbReference type="ARBA" id="ARBA00022679"/>
    </source>
</evidence>
<feature type="transmembrane region" description="Helical" evidence="7">
    <location>
        <begin position="326"/>
        <end position="344"/>
    </location>
</feature>
<evidence type="ECO:0000256" key="4">
    <source>
        <dbReference type="ARBA" id="ARBA00022692"/>
    </source>
</evidence>
<dbReference type="OrthoDB" id="871140at2"/>
<dbReference type="PATRIC" id="fig|1276246.3.peg.79"/>
<dbReference type="RefSeq" id="WP_025362668.1">
    <property type="nucleotide sequence ID" value="NZ_CP006681.1"/>
</dbReference>
<dbReference type="GO" id="GO:0008961">
    <property type="term" value="F:phosphatidylglycerol-prolipoprotein diacylglyceryl transferase activity"/>
    <property type="evidence" value="ECO:0007669"/>
    <property type="project" value="InterPro"/>
</dbReference>
<name>W6A600_9MOLU</name>
<evidence type="ECO:0000256" key="5">
    <source>
        <dbReference type="ARBA" id="ARBA00022989"/>
    </source>
</evidence>
<dbReference type="GO" id="GO:0005886">
    <property type="term" value="C:plasma membrane"/>
    <property type="evidence" value="ECO:0007669"/>
    <property type="project" value="InterPro"/>
</dbReference>
<dbReference type="Proteomes" id="UP000019267">
    <property type="component" value="Chromosome"/>
</dbReference>
<dbReference type="AlphaFoldDB" id="W6A600"/>